<feature type="DNA-binding region" description="H-T-H motif" evidence="2">
    <location>
        <begin position="25"/>
        <end position="44"/>
    </location>
</feature>
<accession>A0ABS0J6Q1</accession>
<dbReference type="InterPro" id="IPR009057">
    <property type="entry name" value="Homeodomain-like_sf"/>
</dbReference>
<sequence length="186" mass="20949">MASSKDLILENARTLFAANGFKGTTIAQIAKTSNVTDAAIYRHYRSKQQVFDVIVDTYLEEYRKLMATIKERQKSGYCLLETLILDHCGFIDKRLTDTRVLLNTYTTIPSARAVMDAMSTSLFQTVEACLIRGIRDGTVRDDIDVPDTARIVGILLLGLNRHRIFWPETPDLARGVVAFCQRSIKS</sequence>
<dbReference type="SUPFAM" id="SSF48498">
    <property type="entry name" value="Tetracyclin repressor-like, C-terminal domain"/>
    <property type="match status" value="1"/>
</dbReference>
<reference evidence="4 5" key="1">
    <citation type="submission" date="2019-08" db="EMBL/GenBank/DDBJ databases">
        <authorList>
            <person name="Luo N."/>
        </authorList>
    </citation>
    <scope>NUCLEOTIDE SEQUENCE [LARGE SCALE GENOMIC DNA]</scope>
    <source>
        <strain evidence="4 5">NCIMB 9442</strain>
    </source>
</reference>
<dbReference type="Gene3D" id="1.10.10.60">
    <property type="entry name" value="Homeodomain-like"/>
    <property type="match status" value="1"/>
</dbReference>
<dbReference type="Pfam" id="PF00440">
    <property type="entry name" value="TetR_N"/>
    <property type="match status" value="1"/>
</dbReference>
<name>A0ABS0J6Q1_9BACT</name>
<evidence type="ECO:0000259" key="3">
    <source>
        <dbReference type="PROSITE" id="PS50977"/>
    </source>
</evidence>
<dbReference type="InterPro" id="IPR001647">
    <property type="entry name" value="HTH_TetR"/>
</dbReference>
<dbReference type="InterPro" id="IPR036271">
    <property type="entry name" value="Tet_transcr_reg_TetR-rel_C_sf"/>
</dbReference>
<dbReference type="SUPFAM" id="SSF46689">
    <property type="entry name" value="Homeodomain-like"/>
    <property type="match status" value="1"/>
</dbReference>
<dbReference type="Proteomes" id="UP001194469">
    <property type="component" value="Unassembled WGS sequence"/>
</dbReference>
<dbReference type="EMBL" id="VRYY01000471">
    <property type="protein sequence ID" value="MBG3878111.1"/>
    <property type="molecule type" value="Genomic_DNA"/>
</dbReference>
<dbReference type="RefSeq" id="WP_196610112.1">
    <property type="nucleotide sequence ID" value="NZ_VRYY01000471.1"/>
</dbReference>
<dbReference type="InterPro" id="IPR050109">
    <property type="entry name" value="HTH-type_TetR-like_transc_reg"/>
</dbReference>
<evidence type="ECO:0000313" key="5">
    <source>
        <dbReference type="Proteomes" id="UP001194469"/>
    </source>
</evidence>
<dbReference type="Gene3D" id="1.10.357.10">
    <property type="entry name" value="Tetracycline Repressor, domain 2"/>
    <property type="match status" value="1"/>
</dbReference>
<dbReference type="PANTHER" id="PTHR30055:SF226">
    <property type="entry name" value="HTH-TYPE TRANSCRIPTIONAL REGULATOR PKSA"/>
    <property type="match status" value="1"/>
</dbReference>
<keyword evidence="1 2" id="KW-0238">DNA-binding</keyword>
<keyword evidence="5" id="KW-1185">Reference proteome</keyword>
<organism evidence="4 5">
    <name type="scientific">Nitratidesulfovibrio oxamicus</name>
    <dbReference type="NCBI Taxonomy" id="32016"/>
    <lineage>
        <taxon>Bacteria</taxon>
        <taxon>Pseudomonadati</taxon>
        <taxon>Thermodesulfobacteriota</taxon>
        <taxon>Desulfovibrionia</taxon>
        <taxon>Desulfovibrionales</taxon>
        <taxon>Desulfovibrionaceae</taxon>
        <taxon>Nitratidesulfovibrio</taxon>
    </lineage>
</organism>
<evidence type="ECO:0000256" key="1">
    <source>
        <dbReference type="ARBA" id="ARBA00023125"/>
    </source>
</evidence>
<feature type="domain" description="HTH tetR-type" evidence="3">
    <location>
        <begin position="2"/>
        <end position="62"/>
    </location>
</feature>
<dbReference type="PROSITE" id="PS50977">
    <property type="entry name" value="HTH_TETR_2"/>
    <property type="match status" value="1"/>
</dbReference>
<comment type="caution">
    <text evidence="4">The sequence shown here is derived from an EMBL/GenBank/DDBJ whole genome shotgun (WGS) entry which is preliminary data.</text>
</comment>
<gene>
    <name evidence="4" type="ORF">FVW20_14110</name>
</gene>
<proteinExistence type="predicted"/>
<protein>
    <submittedName>
        <fullName evidence="4">TetR/AcrR family transcriptional regulator</fullName>
    </submittedName>
</protein>
<dbReference type="PANTHER" id="PTHR30055">
    <property type="entry name" value="HTH-TYPE TRANSCRIPTIONAL REGULATOR RUTR"/>
    <property type="match status" value="1"/>
</dbReference>
<evidence type="ECO:0000256" key="2">
    <source>
        <dbReference type="PROSITE-ProRule" id="PRU00335"/>
    </source>
</evidence>
<evidence type="ECO:0000313" key="4">
    <source>
        <dbReference type="EMBL" id="MBG3878111.1"/>
    </source>
</evidence>
<dbReference type="PRINTS" id="PR00455">
    <property type="entry name" value="HTHTETR"/>
</dbReference>